<accession>A0ABR7SY44</accession>
<dbReference type="CDD" id="cd06127">
    <property type="entry name" value="DEDDh"/>
    <property type="match status" value="1"/>
</dbReference>
<dbReference type="SUPFAM" id="SSF53098">
    <property type="entry name" value="Ribonuclease H-like"/>
    <property type="match status" value="1"/>
</dbReference>
<feature type="domain" description="Exonuclease" evidence="1">
    <location>
        <begin position="49"/>
        <end position="216"/>
    </location>
</feature>
<dbReference type="Pfam" id="PF00929">
    <property type="entry name" value="RNase_T"/>
    <property type="match status" value="1"/>
</dbReference>
<dbReference type="InterPro" id="IPR012337">
    <property type="entry name" value="RNaseH-like_sf"/>
</dbReference>
<dbReference type="PANTHER" id="PTHR30231">
    <property type="entry name" value="DNA POLYMERASE III SUBUNIT EPSILON"/>
    <property type="match status" value="1"/>
</dbReference>
<dbReference type="PANTHER" id="PTHR30231:SF41">
    <property type="entry name" value="DNA POLYMERASE III SUBUNIT EPSILON"/>
    <property type="match status" value="1"/>
</dbReference>
<dbReference type="SMART" id="SM00479">
    <property type="entry name" value="EXOIII"/>
    <property type="match status" value="1"/>
</dbReference>
<sequence length="235" mass="26788">MVIRTFRNLLGWRSADEQDVEPTIACSLTEKCRQNKGRISPFELLRNIPFVVFDTETTGLSVPDDDVIAIAAVVVENGIVRDLPVFDRLVNPCRAVPMIAQELTGIREEMLYDQPTIYPVLDDFLDFIDGSVLVAHRVGFDVGFLNKYLKKARTKIYQPTVDTITLSQVIEPFRSEHSLDQLIPAYRIPPLPRHTAYGDARMTAHLFVALLQRLQELRPVNTLGELRRILDQHHL</sequence>
<name>A0ABR7SY44_HELCL</name>
<keyword evidence="2" id="KW-0540">Nuclease</keyword>
<comment type="caution">
    <text evidence="2">The sequence shown here is derived from an EMBL/GenBank/DDBJ whole genome shotgun (WGS) entry which is preliminary data.</text>
</comment>
<dbReference type="InterPro" id="IPR013520">
    <property type="entry name" value="Ribonucl_H"/>
</dbReference>
<keyword evidence="2" id="KW-0378">Hydrolase</keyword>
<evidence type="ECO:0000313" key="2">
    <source>
        <dbReference type="EMBL" id="MBC9782955.1"/>
    </source>
</evidence>
<dbReference type="InterPro" id="IPR006054">
    <property type="entry name" value="DnaQ"/>
</dbReference>
<dbReference type="NCBIfam" id="TIGR00573">
    <property type="entry name" value="dnaq"/>
    <property type="match status" value="1"/>
</dbReference>
<organism evidence="2 3">
    <name type="scientific">Heliobacterium chlorum</name>
    <dbReference type="NCBI Taxonomy" id="2698"/>
    <lineage>
        <taxon>Bacteria</taxon>
        <taxon>Bacillati</taxon>
        <taxon>Bacillota</taxon>
        <taxon>Clostridia</taxon>
        <taxon>Eubacteriales</taxon>
        <taxon>Heliobacteriaceae</taxon>
        <taxon>Heliobacterium</taxon>
    </lineage>
</organism>
<keyword evidence="2" id="KW-0269">Exonuclease</keyword>
<dbReference type="Proteomes" id="UP000617402">
    <property type="component" value="Unassembled WGS sequence"/>
</dbReference>
<dbReference type="GO" id="GO:0004527">
    <property type="term" value="F:exonuclease activity"/>
    <property type="evidence" value="ECO:0007669"/>
    <property type="project" value="UniProtKB-KW"/>
</dbReference>
<evidence type="ECO:0000259" key="1">
    <source>
        <dbReference type="SMART" id="SM00479"/>
    </source>
</evidence>
<dbReference type="Gene3D" id="3.30.420.10">
    <property type="entry name" value="Ribonuclease H-like superfamily/Ribonuclease H"/>
    <property type="match status" value="1"/>
</dbReference>
<proteinExistence type="predicted"/>
<reference evidence="2 3" key="1">
    <citation type="submission" date="2020-07" db="EMBL/GenBank/DDBJ databases">
        <title>Draft whole-genome sequence of Heliobacterium chlorum DSM 3682, type strain.</title>
        <authorList>
            <person name="Kyndt J.A."/>
            <person name="Meyer T.E."/>
            <person name="Imhoff J.F."/>
        </authorList>
    </citation>
    <scope>NUCLEOTIDE SEQUENCE [LARGE SCALE GENOMIC DNA]</scope>
    <source>
        <strain evidence="2 3">DSM 3682</strain>
    </source>
</reference>
<protein>
    <submittedName>
        <fullName evidence="2">3'-5' exonuclease</fullName>
    </submittedName>
</protein>
<dbReference type="InterPro" id="IPR036397">
    <property type="entry name" value="RNaseH_sf"/>
</dbReference>
<evidence type="ECO:0000313" key="3">
    <source>
        <dbReference type="Proteomes" id="UP000617402"/>
    </source>
</evidence>
<keyword evidence="3" id="KW-1185">Reference proteome</keyword>
<dbReference type="EMBL" id="JACVHF010000001">
    <property type="protein sequence ID" value="MBC9782955.1"/>
    <property type="molecule type" value="Genomic_DNA"/>
</dbReference>
<dbReference type="RefSeq" id="WP_188038151.1">
    <property type="nucleotide sequence ID" value="NZ_JACVHF010000001.1"/>
</dbReference>
<gene>
    <name evidence="2" type="ORF">H1S01_00350</name>
</gene>